<evidence type="ECO:0000313" key="3">
    <source>
        <dbReference type="EMBL" id="QCT41933.1"/>
    </source>
</evidence>
<dbReference type="RefSeq" id="WP_138078390.1">
    <property type="nucleotide sequence ID" value="NZ_CP040004.1"/>
</dbReference>
<feature type="compositionally biased region" description="Low complexity" evidence="1">
    <location>
        <begin position="1"/>
        <end position="17"/>
    </location>
</feature>
<gene>
    <name evidence="3" type="ORF">FBF37_00340</name>
</gene>
<evidence type="ECO:0000313" key="4">
    <source>
        <dbReference type="Proteomes" id="UP000310639"/>
    </source>
</evidence>
<protein>
    <submittedName>
        <fullName evidence="3">Uncharacterized protein</fullName>
    </submittedName>
</protein>
<reference evidence="3 4" key="1">
    <citation type="submission" date="2019-04" db="EMBL/GenBank/DDBJ databases">
        <title>Saccharibacteria TM7 genomes.</title>
        <authorList>
            <person name="Bor B."/>
            <person name="He X."/>
            <person name="Chen T."/>
            <person name="Dewhirst F.E."/>
        </authorList>
    </citation>
    <scope>NUCLEOTIDE SEQUENCE [LARGE SCALE GENOMIC DNA]</scope>
    <source>
        <strain evidence="3 4">BB001</strain>
    </source>
</reference>
<keyword evidence="2" id="KW-0472">Membrane</keyword>
<feature type="region of interest" description="Disordered" evidence="1">
    <location>
        <begin position="1"/>
        <end position="38"/>
    </location>
</feature>
<evidence type="ECO:0000256" key="1">
    <source>
        <dbReference type="SAM" id="MobiDB-lite"/>
    </source>
</evidence>
<dbReference type="AlphaFoldDB" id="A0A4P9A2D9"/>
<feature type="compositionally biased region" description="Pro residues" evidence="1">
    <location>
        <begin position="22"/>
        <end position="33"/>
    </location>
</feature>
<name>A0A4P9A2D9_9BACT</name>
<keyword evidence="4" id="KW-1185">Reference proteome</keyword>
<proteinExistence type="predicted"/>
<keyword evidence="2" id="KW-0812">Transmembrane</keyword>
<dbReference type="KEGG" id="nft:FBF37_00340"/>
<accession>A0A4P9A2D9</accession>
<keyword evidence="2" id="KW-1133">Transmembrane helix</keyword>
<organism evidence="3 4">
    <name type="scientific">Candidatus Nanosynbacter featherlites</name>
    <dbReference type="NCBI Taxonomy" id="2572088"/>
    <lineage>
        <taxon>Bacteria</taxon>
        <taxon>Candidatus Saccharimonadota</taxon>
        <taxon>Candidatus Saccharimonadia</taxon>
        <taxon>Candidatus Nanosynbacterales</taxon>
        <taxon>Candidatus Nanosynbacteraceae</taxon>
        <taxon>Candidatus Nanosynbacter</taxon>
    </lineage>
</organism>
<evidence type="ECO:0000256" key="2">
    <source>
        <dbReference type="SAM" id="Phobius"/>
    </source>
</evidence>
<feature type="transmembrane region" description="Helical" evidence="2">
    <location>
        <begin position="46"/>
        <end position="70"/>
    </location>
</feature>
<dbReference type="EMBL" id="CP040004">
    <property type="protein sequence ID" value="QCT41933.1"/>
    <property type="molecule type" value="Genomic_DNA"/>
</dbReference>
<sequence>MDNKGNNTNSTPTPAATVPEPRVQPAPTQPVPQGPAKKKGMSKGMLWGIIGGSIAFILLVVGIVLAVVLLSGPSKEDYKEAHDKVTKVRGTYLRVGSAFRMVSYGTSTASTDKIKESVEEYKKSVDDLKDMKALRDKDVKQKYDDFIKQNNEFTAMVGDLADASDELLETTKNCRAATTFPRFSSDRSKLLENYDKTVGSCVSAVKKLAKVKSQLLSEEAKKLVDAFDEQRGIVEEMQKAHDAGDASGLSAAASKLYRQLTKFKAGDAPKKLNEAFQKAEVNSQLNALGRVLTEKANQG</sequence>
<dbReference type="Proteomes" id="UP000310639">
    <property type="component" value="Chromosome"/>
</dbReference>